<name>A0ABW7TK91_9NOCA</name>
<proteinExistence type="predicted"/>
<dbReference type="RefSeq" id="WP_051157586.1">
    <property type="nucleotide sequence ID" value="NZ_JBIRUQ010000001.1"/>
</dbReference>
<gene>
    <name evidence="1" type="ORF">ACH4WX_05735</name>
</gene>
<dbReference type="GeneID" id="93509358"/>
<organism evidence="1 2">
    <name type="scientific">Nocardia carnea</name>
    <dbReference type="NCBI Taxonomy" id="37328"/>
    <lineage>
        <taxon>Bacteria</taxon>
        <taxon>Bacillati</taxon>
        <taxon>Actinomycetota</taxon>
        <taxon>Actinomycetes</taxon>
        <taxon>Mycobacteriales</taxon>
        <taxon>Nocardiaceae</taxon>
        <taxon>Nocardia</taxon>
    </lineage>
</organism>
<sequence>MAERLTAHPWRCFEDKLELRDEVALWAIPQFRIVCTATLATRDPALIAEAQSASRLWDIDTATT</sequence>
<accession>A0ABW7TK91</accession>
<reference evidence="1 2" key="1">
    <citation type="submission" date="2024-10" db="EMBL/GenBank/DDBJ databases">
        <title>The Natural Products Discovery Center: Release of the First 8490 Sequenced Strains for Exploring Actinobacteria Biosynthetic Diversity.</title>
        <authorList>
            <person name="Kalkreuter E."/>
            <person name="Kautsar S.A."/>
            <person name="Yang D."/>
            <person name="Bader C.D."/>
            <person name="Teijaro C.N."/>
            <person name="Fluegel L."/>
            <person name="Davis C.M."/>
            <person name="Simpson J.R."/>
            <person name="Lauterbach L."/>
            <person name="Steele A.D."/>
            <person name="Gui C."/>
            <person name="Meng S."/>
            <person name="Li G."/>
            <person name="Viehrig K."/>
            <person name="Ye F."/>
            <person name="Su P."/>
            <person name="Kiefer A.F."/>
            <person name="Nichols A."/>
            <person name="Cepeda A.J."/>
            <person name="Yan W."/>
            <person name="Fan B."/>
            <person name="Jiang Y."/>
            <person name="Adhikari A."/>
            <person name="Zheng C.-J."/>
            <person name="Schuster L."/>
            <person name="Cowan T.M."/>
            <person name="Smanski M.J."/>
            <person name="Chevrette M.G."/>
            <person name="De Carvalho L.P.S."/>
            <person name="Shen B."/>
        </authorList>
    </citation>
    <scope>NUCLEOTIDE SEQUENCE [LARGE SCALE GENOMIC DNA]</scope>
    <source>
        <strain evidence="1 2">NPDC020568</strain>
    </source>
</reference>
<keyword evidence="2" id="KW-1185">Reference proteome</keyword>
<protein>
    <submittedName>
        <fullName evidence="1">Uncharacterized protein</fullName>
    </submittedName>
</protein>
<dbReference type="EMBL" id="JBIRUQ010000001">
    <property type="protein sequence ID" value="MFI1460209.1"/>
    <property type="molecule type" value="Genomic_DNA"/>
</dbReference>
<dbReference type="Proteomes" id="UP001611263">
    <property type="component" value="Unassembled WGS sequence"/>
</dbReference>
<comment type="caution">
    <text evidence="1">The sequence shown here is derived from an EMBL/GenBank/DDBJ whole genome shotgun (WGS) entry which is preliminary data.</text>
</comment>
<evidence type="ECO:0000313" key="1">
    <source>
        <dbReference type="EMBL" id="MFI1460209.1"/>
    </source>
</evidence>
<evidence type="ECO:0000313" key="2">
    <source>
        <dbReference type="Proteomes" id="UP001611263"/>
    </source>
</evidence>